<name>A0A437M321_9PROT</name>
<evidence type="ECO:0000313" key="3">
    <source>
        <dbReference type="Proteomes" id="UP000282957"/>
    </source>
</evidence>
<keyword evidence="1" id="KW-0732">Signal</keyword>
<keyword evidence="3" id="KW-1185">Reference proteome</keyword>
<feature type="signal peptide" evidence="1">
    <location>
        <begin position="1"/>
        <end position="27"/>
    </location>
</feature>
<dbReference type="PANTHER" id="PTHR39328">
    <property type="entry name" value="BLL2871 PROTEIN"/>
    <property type="match status" value="1"/>
</dbReference>
<dbReference type="AlphaFoldDB" id="A0A437M321"/>
<evidence type="ECO:0000256" key="1">
    <source>
        <dbReference type="SAM" id="SignalP"/>
    </source>
</evidence>
<dbReference type="OrthoDB" id="9790012at2"/>
<protein>
    <submittedName>
        <fullName evidence="2">DUF1028 domain-containing protein</fullName>
    </submittedName>
</protein>
<sequence length="217" mass="22805">MTYSLTARCAATGAFGTIVTSSSIATAARCAWAGPMGAVATQNLSDPALGPQGLVLLRQGLGAQAVVDLLTRSTRGLQHRQVAVVDRMGGIAHFSGDQAMAVAAVAQGRDCISMGNLLANDTVPAAMVAAFEASAGEALAERLMRALEAGLEAGGEFDDEHGAGLLVADRFDWPVVDLRVDWHEEPVAELRRLWERYRPQQAAYIARALDADSAPGF</sequence>
<dbReference type="InterPro" id="IPR029055">
    <property type="entry name" value="Ntn_hydrolases_N"/>
</dbReference>
<comment type="caution">
    <text evidence="2">The sequence shown here is derived from an EMBL/GenBank/DDBJ whole genome shotgun (WGS) entry which is preliminary data.</text>
</comment>
<proteinExistence type="predicted"/>
<feature type="chain" id="PRO_5019255602" evidence="1">
    <location>
        <begin position="28"/>
        <end position="217"/>
    </location>
</feature>
<dbReference type="Pfam" id="PF06267">
    <property type="entry name" value="DUF1028"/>
    <property type="match status" value="1"/>
</dbReference>
<gene>
    <name evidence="2" type="ORF">EOD42_20100</name>
</gene>
<dbReference type="EMBL" id="SACL01000008">
    <property type="protein sequence ID" value="RVT92097.1"/>
    <property type="molecule type" value="Genomic_DNA"/>
</dbReference>
<evidence type="ECO:0000313" key="2">
    <source>
        <dbReference type="EMBL" id="RVT92097.1"/>
    </source>
</evidence>
<dbReference type="Gene3D" id="3.60.20.10">
    <property type="entry name" value="Glutamine Phosphoribosylpyrophosphate, subunit 1, domain 1"/>
    <property type="match status" value="1"/>
</dbReference>
<accession>A0A437M321</accession>
<dbReference type="InterPro" id="IPR010430">
    <property type="entry name" value="DUF1028"/>
</dbReference>
<dbReference type="PANTHER" id="PTHR39328:SF1">
    <property type="entry name" value="BLL2871 PROTEIN"/>
    <property type="match status" value="1"/>
</dbReference>
<reference evidence="2 3" key="1">
    <citation type="submission" date="2019-01" db="EMBL/GenBank/DDBJ databases">
        <authorList>
            <person name="Chen W.-M."/>
        </authorList>
    </citation>
    <scope>NUCLEOTIDE SEQUENCE [LARGE SCALE GENOMIC DNA]</scope>
    <source>
        <strain evidence="2 3">CCP-6</strain>
    </source>
</reference>
<organism evidence="2 3">
    <name type="scientific">Rhodovarius crocodyli</name>
    <dbReference type="NCBI Taxonomy" id="1979269"/>
    <lineage>
        <taxon>Bacteria</taxon>
        <taxon>Pseudomonadati</taxon>
        <taxon>Pseudomonadota</taxon>
        <taxon>Alphaproteobacteria</taxon>
        <taxon>Acetobacterales</taxon>
        <taxon>Roseomonadaceae</taxon>
        <taxon>Rhodovarius</taxon>
    </lineage>
</organism>
<dbReference type="Proteomes" id="UP000282957">
    <property type="component" value="Unassembled WGS sequence"/>
</dbReference>
<dbReference type="SUPFAM" id="SSF56235">
    <property type="entry name" value="N-terminal nucleophile aminohydrolases (Ntn hydrolases)"/>
    <property type="match status" value="1"/>
</dbReference>